<dbReference type="Gene3D" id="2.40.10.500">
    <property type="match status" value="1"/>
</dbReference>
<evidence type="ECO:0000256" key="6">
    <source>
        <dbReference type="PROSITE-ProRule" id="PRU00504"/>
    </source>
</evidence>
<accession>A0A6P8HUU6</accession>
<dbReference type="Gene3D" id="2.60.40.10">
    <property type="entry name" value="Immunoglobulins"/>
    <property type="match status" value="1"/>
</dbReference>
<dbReference type="Gene3D" id="2.120.10.30">
    <property type="entry name" value="TolB, C-terminal domain"/>
    <property type="match status" value="2"/>
</dbReference>
<dbReference type="GeneID" id="116296309"/>
<organism evidence="7 8">
    <name type="scientific">Actinia tenebrosa</name>
    <name type="common">Australian red waratah sea anemone</name>
    <dbReference type="NCBI Taxonomy" id="6105"/>
    <lineage>
        <taxon>Eukaryota</taxon>
        <taxon>Metazoa</taxon>
        <taxon>Cnidaria</taxon>
        <taxon>Anthozoa</taxon>
        <taxon>Hexacorallia</taxon>
        <taxon>Actiniaria</taxon>
        <taxon>Actiniidae</taxon>
        <taxon>Actinia</taxon>
    </lineage>
</organism>
<keyword evidence="4" id="KW-0862">Zinc</keyword>
<dbReference type="PROSITE" id="PS51125">
    <property type="entry name" value="NHL"/>
    <property type="match status" value="3"/>
</dbReference>
<keyword evidence="3" id="KW-0863">Zinc-finger</keyword>
<dbReference type="RefSeq" id="XP_031560194.1">
    <property type="nucleotide sequence ID" value="XM_031704334.1"/>
</dbReference>
<dbReference type="InterPro" id="IPR001298">
    <property type="entry name" value="Filamin/ABP280_rpt"/>
</dbReference>
<dbReference type="InterPro" id="IPR011042">
    <property type="entry name" value="6-blade_b-propeller_TolB-like"/>
</dbReference>
<keyword evidence="1" id="KW-0479">Metal-binding</keyword>
<keyword evidence="2" id="KW-0677">Repeat</keyword>
<dbReference type="SUPFAM" id="SSF101898">
    <property type="entry name" value="NHL repeat"/>
    <property type="match status" value="1"/>
</dbReference>
<feature type="repeat" description="NHL" evidence="6">
    <location>
        <begin position="352"/>
        <end position="395"/>
    </location>
</feature>
<evidence type="ECO:0000313" key="7">
    <source>
        <dbReference type="Proteomes" id="UP000515163"/>
    </source>
</evidence>
<dbReference type="Proteomes" id="UP000515163">
    <property type="component" value="Unplaced"/>
</dbReference>
<gene>
    <name evidence="8" type="primary">LOC116296309</name>
</gene>
<evidence type="ECO:0000313" key="8">
    <source>
        <dbReference type="RefSeq" id="XP_031560194.1"/>
    </source>
</evidence>
<dbReference type="Pfam" id="PF01436">
    <property type="entry name" value="NHL"/>
    <property type="match status" value="2"/>
</dbReference>
<dbReference type="OrthoDB" id="654191at2759"/>
<proteinExistence type="predicted"/>
<dbReference type="Pfam" id="PF00630">
    <property type="entry name" value="Filamin"/>
    <property type="match status" value="1"/>
</dbReference>
<protein>
    <submittedName>
        <fullName evidence="8">Tripartite motif-containing protein 2-like</fullName>
    </submittedName>
</protein>
<evidence type="ECO:0000256" key="1">
    <source>
        <dbReference type="ARBA" id="ARBA00022723"/>
    </source>
</evidence>
<dbReference type="CDD" id="cd05819">
    <property type="entry name" value="NHL"/>
    <property type="match status" value="1"/>
</dbReference>
<dbReference type="InParanoid" id="A0A6P8HUU6"/>
<reference evidence="8" key="1">
    <citation type="submission" date="2025-08" db="UniProtKB">
        <authorList>
            <consortium name="RefSeq"/>
        </authorList>
    </citation>
    <scope>IDENTIFICATION</scope>
    <source>
        <tissue evidence="8">Tentacle</tissue>
    </source>
</reference>
<evidence type="ECO:0000256" key="2">
    <source>
        <dbReference type="ARBA" id="ARBA00022737"/>
    </source>
</evidence>
<dbReference type="InterPro" id="IPR050952">
    <property type="entry name" value="TRIM-NHL_E3_ligases"/>
</dbReference>
<dbReference type="InterPro" id="IPR014756">
    <property type="entry name" value="Ig_E-set"/>
</dbReference>
<evidence type="ECO:0000256" key="3">
    <source>
        <dbReference type="ARBA" id="ARBA00022771"/>
    </source>
</evidence>
<dbReference type="GO" id="GO:0043161">
    <property type="term" value="P:proteasome-mediated ubiquitin-dependent protein catabolic process"/>
    <property type="evidence" value="ECO:0007669"/>
    <property type="project" value="TreeGrafter"/>
</dbReference>
<dbReference type="SUPFAM" id="SSF81296">
    <property type="entry name" value="E set domains"/>
    <property type="match status" value="1"/>
</dbReference>
<dbReference type="SMART" id="SM00557">
    <property type="entry name" value="IG_FLMN"/>
    <property type="match status" value="1"/>
</dbReference>
<dbReference type="PANTHER" id="PTHR24104:SF48">
    <property type="entry name" value="PROTEIN WECH"/>
    <property type="match status" value="1"/>
</dbReference>
<dbReference type="GO" id="GO:0061630">
    <property type="term" value="F:ubiquitin protein ligase activity"/>
    <property type="evidence" value="ECO:0007669"/>
    <property type="project" value="TreeGrafter"/>
</dbReference>
<name>A0A6P8HUU6_ACTTE</name>
<feature type="repeat" description="NHL" evidence="6">
    <location>
        <begin position="209"/>
        <end position="248"/>
    </location>
</feature>
<dbReference type="GO" id="GO:0008270">
    <property type="term" value="F:zinc ion binding"/>
    <property type="evidence" value="ECO:0007669"/>
    <property type="project" value="UniProtKB-KW"/>
</dbReference>
<dbReference type="InterPro" id="IPR017868">
    <property type="entry name" value="Filamin/ABP280_repeat-like"/>
</dbReference>
<feature type="repeat" description="NHL" evidence="6">
    <location>
        <begin position="253"/>
        <end position="296"/>
    </location>
</feature>
<dbReference type="PANTHER" id="PTHR24104">
    <property type="entry name" value="E3 UBIQUITIN-PROTEIN LIGASE NHLRC1-RELATED"/>
    <property type="match status" value="1"/>
</dbReference>
<sequence>MERGLPSEMMNIQETQCSQNFIFNHIPIWRIEFIPNQGLTKQVNSGLGKIRTLETDHTKSTIQVKSGTEALKKEKLIVTTKTLAGKLNHDPRDVIDVQIKPEENVKIEKKNVRTDGKVEVEFMAKVAGQLTAEVQVNGNHVSNSPLAVNVKPQEMRTTGQFKMKGVNRESCKLRGIAVNRDNSRIAVSNGSAECVHVFTTDGDLFLTYGTRGRIKRKLSYPHGLAFLNDTDLVIADWSYHRICIVNTTTGTLVKTFGNQGDGDGELQCPYGVHVDDDGNIIVCDGGNNCVQVFTRDGDYQYQFALTTQFGLTTQDEFALYDVITHDGLFYVSDCNNHIVHVFEKKGNVPTRISTIGGEGSADGKLNVPCGLAIDNDHHLLVCDFGNNRVQKFTLDGRFVGKTCDVIENPRYITVLKDGQLLVSTYGSGVWCVK</sequence>
<dbReference type="GO" id="GO:0000209">
    <property type="term" value="P:protein polyubiquitination"/>
    <property type="evidence" value="ECO:0007669"/>
    <property type="project" value="TreeGrafter"/>
</dbReference>
<dbReference type="KEGG" id="aten:116296309"/>
<keyword evidence="7" id="KW-1185">Reference proteome</keyword>
<evidence type="ECO:0000256" key="4">
    <source>
        <dbReference type="ARBA" id="ARBA00022833"/>
    </source>
</evidence>
<evidence type="ECO:0000256" key="5">
    <source>
        <dbReference type="PROSITE-ProRule" id="PRU00087"/>
    </source>
</evidence>
<feature type="repeat" description="Filamin" evidence="5">
    <location>
        <begin position="115"/>
        <end position="150"/>
    </location>
</feature>
<dbReference type="InterPro" id="IPR013783">
    <property type="entry name" value="Ig-like_fold"/>
</dbReference>
<dbReference type="PROSITE" id="PS50194">
    <property type="entry name" value="FILAMIN_REPEAT"/>
    <property type="match status" value="1"/>
</dbReference>
<dbReference type="InterPro" id="IPR001258">
    <property type="entry name" value="NHL_repeat"/>
</dbReference>
<dbReference type="AlphaFoldDB" id="A0A6P8HUU6"/>